<comment type="function">
    <text evidence="2">Antitoxin component of a type II toxin-antitoxin (TA) system.</text>
</comment>
<gene>
    <name evidence="3" type="ORF">GCM10007315_15290</name>
</gene>
<dbReference type="Gene3D" id="3.40.1620.10">
    <property type="entry name" value="YefM-like domain"/>
    <property type="match status" value="1"/>
</dbReference>
<dbReference type="EMBL" id="BMYJ01000004">
    <property type="protein sequence ID" value="GHC53526.1"/>
    <property type="molecule type" value="Genomic_DNA"/>
</dbReference>
<proteinExistence type="inferred from homology"/>
<dbReference type="Proteomes" id="UP000638981">
    <property type="component" value="Unassembled WGS sequence"/>
</dbReference>
<evidence type="ECO:0000313" key="4">
    <source>
        <dbReference type="Proteomes" id="UP000638981"/>
    </source>
</evidence>
<accession>A0A918TLJ4</accession>
<dbReference type="PANTHER" id="PTHR35377:SF8">
    <property type="entry name" value="ANTITOXIN VAPB22"/>
    <property type="match status" value="1"/>
</dbReference>
<comment type="similarity">
    <text evidence="1 2">Belongs to the phD/YefM antitoxin family.</text>
</comment>
<reference evidence="3" key="1">
    <citation type="journal article" date="2014" name="Int. J. Syst. Evol. Microbiol.">
        <title>Complete genome sequence of Corynebacterium casei LMG S-19264T (=DSM 44701T), isolated from a smear-ripened cheese.</title>
        <authorList>
            <consortium name="US DOE Joint Genome Institute (JGI-PGF)"/>
            <person name="Walter F."/>
            <person name="Albersmeier A."/>
            <person name="Kalinowski J."/>
            <person name="Ruckert C."/>
        </authorList>
    </citation>
    <scope>NUCLEOTIDE SEQUENCE</scope>
    <source>
        <strain evidence="3">KCTC 23310</strain>
    </source>
</reference>
<dbReference type="NCBIfam" id="TIGR01552">
    <property type="entry name" value="phd_fam"/>
    <property type="match status" value="1"/>
</dbReference>
<dbReference type="InterPro" id="IPR051416">
    <property type="entry name" value="phD-YefM_TA_antitoxins"/>
</dbReference>
<dbReference type="InterPro" id="IPR006442">
    <property type="entry name" value="Antitoxin_Phd/YefM"/>
</dbReference>
<dbReference type="SUPFAM" id="SSF143120">
    <property type="entry name" value="YefM-like"/>
    <property type="match status" value="1"/>
</dbReference>
<sequence length="84" mass="9220">MREVGAFEAKTHLSELLAAVEAGEEVLITRRGKPVARLVPAEPQTKALEALRAQVIQLRRDIAEEDGGGLSLEEIIAFKNEGRR</sequence>
<dbReference type="Pfam" id="PF02604">
    <property type="entry name" value="PhdYeFM_antitox"/>
    <property type="match status" value="1"/>
</dbReference>
<keyword evidence="4" id="KW-1185">Reference proteome</keyword>
<evidence type="ECO:0000256" key="1">
    <source>
        <dbReference type="ARBA" id="ARBA00009981"/>
    </source>
</evidence>
<dbReference type="AlphaFoldDB" id="A0A918TLJ4"/>
<protein>
    <recommendedName>
        <fullName evidence="2">Antitoxin</fullName>
    </recommendedName>
</protein>
<evidence type="ECO:0000313" key="3">
    <source>
        <dbReference type="EMBL" id="GHC53526.1"/>
    </source>
</evidence>
<dbReference type="RefSeq" id="WP_189411044.1">
    <property type="nucleotide sequence ID" value="NZ_BMYJ01000004.1"/>
</dbReference>
<dbReference type="InterPro" id="IPR036165">
    <property type="entry name" value="YefM-like_sf"/>
</dbReference>
<evidence type="ECO:0000256" key="2">
    <source>
        <dbReference type="RuleBase" id="RU362080"/>
    </source>
</evidence>
<dbReference type="PANTHER" id="PTHR35377">
    <property type="entry name" value="ANTITOXIN VAPB49-RELATED-RELATED"/>
    <property type="match status" value="1"/>
</dbReference>
<reference evidence="3" key="2">
    <citation type="submission" date="2020-09" db="EMBL/GenBank/DDBJ databases">
        <authorList>
            <person name="Sun Q."/>
            <person name="Kim S."/>
        </authorList>
    </citation>
    <scope>NUCLEOTIDE SEQUENCE</scope>
    <source>
        <strain evidence="3">KCTC 23310</strain>
    </source>
</reference>
<name>A0A918TLJ4_9RHOB</name>
<organism evidence="3 4">
    <name type="scientific">Neogemmobacter tilapiae</name>
    <dbReference type="NCBI Taxonomy" id="875041"/>
    <lineage>
        <taxon>Bacteria</taxon>
        <taxon>Pseudomonadati</taxon>
        <taxon>Pseudomonadota</taxon>
        <taxon>Alphaproteobacteria</taxon>
        <taxon>Rhodobacterales</taxon>
        <taxon>Paracoccaceae</taxon>
        <taxon>Neogemmobacter</taxon>
    </lineage>
</organism>
<comment type="caution">
    <text evidence="3">The sequence shown here is derived from an EMBL/GenBank/DDBJ whole genome shotgun (WGS) entry which is preliminary data.</text>
</comment>